<sequence length="72" mass="8035">KPTSKTKKPVPSTANTTPSAGKRSQRSDDVTTPTRSAADNGTKEKRRELWRNSKSSPRWRKRRRTTGGDAIP</sequence>
<feature type="non-terminal residue" evidence="2">
    <location>
        <position position="1"/>
    </location>
</feature>
<organism evidence="2 3">
    <name type="scientific">Trifolium medium</name>
    <dbReference type="NCBI Taxonomy" id="97028"/>
    <lineage>
        <taxon>Eukaryota</taxon>
        <taxon>Viridiplantae</taxon>
        <taxon>Streptophyta</taxon>
        <taxon>Embryophyta</taxon>
        <taxon>Tracheophyta</taxon>
        <taxon>Spermatophyta</taxon>
        <taxon>Magnoliopsida</taxon>
        <taxon>eudicotyledons</taxon>
        <taxon>Gunneridae</taxon>
        <taxon>Pentapetalae</taxon>
        <taxon>rosids</taxon>
        <taxon>fabids</taxon>
        <taxon>Fabales</taxon>
        <taxon>Fabaceae</taxon>
        <taxon>Papilionoideae</taxon>
        <taxon>50 kb inversion clade</taxon>
        <taxon>NPAAA clade</taxon>
        <taxon>Hologalegina</taxon>
        <taxon>IRL clade</taxon>
        <taxon>Trifolieae</taxon>
        <taxon>Trifolium</taxon>
    </lineage>
</organism>
<evidence type="ECO:0000256" key="1">
    <source>
        <dbReference type="SAM" id="MobiDB-lite"/>
    </source>
</evidence>
<dbReference type="EMBL" id="LXQA010805541">
    <property type="protein sequence ID" value="MCI71862.1"/>
    <property type="molecule type" value="Genomic_DNA"/>
</dbReference>
<dbReference type="AlphaFoldDB" id="A0A392UEM2"/>
<comment type="caution">
    <text evidence="2">The sequence shown here is derived from an EMBL/GenBank/DDBJ whole genome shotgun (WGS) entry which is preliminary data.</text>
</comment>
<proteinExistence type="predicted"/>
<name>A0A392UEM2_9FABA</name>
<feature type="region of interest" description="Disordered" evidence="1">
    <location>
        <begin position="1"/>
        <end position="72"/>
    </location>
</feature>
<feature type="compositionally biased region" description="Basic and acidic residues" evidence="1">
    <location>
        <begin position="41"/>
        <end position="51"/>
    </location>
</feature>
<keyword evidence="3" id="KW-1185">Reference proteome</keyword>
<evidence type="ECO:0000313" key="2">
    <source>
        <dbReference type="EMBL" id="MCI71862.1"/>
    </source>
</evidence>
<dbReference type="Proteomes" id="UP000265520">
    <property type="component" value="Unassembled WGS sequence"/>
</dbReference>
<accession>A0A392UEM2</accession>
<feature type="compositionally biased region" description="Polar residues" evidence="1">
    <location>
        <begin position="30"/>
        <end position="39"/>
    </location>
</feature>
<protein>
    <submittedName>
        <fullName evidence="2">Uncharacterized protein</fullName>
    </submittedName>
</protein>
<evidence type="ECO:0000313" key="3">
    <source>
        <dbReference type="Proteomes" id="UP000265520"/>
    </source>
</evidence>
<reference evidence="2 3" key="1">
    <citation type="journal article" date="2018" name="Front. Plant Sci.">
        <title>Red Clover (Trifolium pratense) and Zigzag Clover (T. medium) - A Picture of Genomic Similarities and Differences.</title>
        <authorList>
            <person name="Dluhosova J."/>
            <person name="Istvanek J."/>
            <person name="Nedelnik J."/>
            <person name="Repkova J."/>
        </authorList>
    </citation>
    <scope>NUCLEOTIDE SEQUENCE [LARGE SCALE GENOMIC DNA]</scope>
    <source>
        <strain evidence="3">cv. 10/8</strain>
        <tissue evidence="2">Leaf</tissue>
    </source>
</reference>